<feature type="domain" description="GH18" evidence="7">
    <location>
        <begin position="1"/>
        <end position="86"/>
    </location>
</feature>
<evidence type="ECO:0000256" key="2">
    <source>
        <dbReference type="ARBA" id="ARBA00012729"/>
    </source>
</evidence>
<dbReference type="PANTHER" id="PTHR45708:SF21">
    <property type="entry name" value="ACIDIC ENDOCHITINASE"/>
    <property type="match status" value="1"/>
</dbReference>
<comment type="catalytic activity">
    <reaction evidence="1">
        <text>Random endo-hydrolysis of N-acetyl-beta-D-glucosaminide (1-&gt;4)-beta-linkages in chitin and chitodextrins.</text>
        <dbReference type="EC" id="3.2.1.14"/>
    </reaction>
</comment>
<dbReference type="InterPro" id="IPR050542">
    <property type="entry name" value="Glycosyl_Hydrlase18_Chitinase"/>
</dbReference>
<name>A0A830B9B3_9LAMI</name>
<dbReference type="GO" id="GO:0006032">
    <property type="term" value="P:chitin catabolic process"/>
    <property type="evidence" value="ECO:0007669"/>
    <property type="project" value="UniProtKB-KW"/>
</dbReference>
<evidence type="ECO:0000313" key="9">
    <source>
        <dbReference type="Proteomes" id="UP000653305"/>
    </source>
</evidence>
<evidence type="ECO:0000256" key="4">
    <source>
        <dbReference type="ARBA" id="ARBA00023024"/>
    </source>
</evidence>
<dbReference type="OrthoDB" id="6020543at2759"/>
<dbReference type="InterPro" id="IPR001223">
    <property type="entry name" value="Glyco_hydro18_cat"/>
</dbReference>
<keyword evidence="5" id="KW-0119">Carbohydrate metabolism</keyword>
<dbReference type="SUPFAM" id="SSF51445">
    <property type="entry name" value="(Trans)glycosidases"/>
    <property type="match status" value="1"/>
</dbReference>
<evidence type="ECO:0000256" key="6">
    <source>
        <dbReference type="ARBA" id="ARBA00023326"/>
    </source>
</evidence>
<dbReference type="EC" id="3.2.1.14" evidence="2"/>
<dbReference type="GO" id="GO:0000272">
    <property type="term" value="P:polysaccharide catabolic process"/>
    <property type="evidence" value="ECO:0007669"/>
    <property type="project" value="UniProtKB-KW"/>
</dbReference>
<evidence type="ECO:0000256" key="3">
    <source>
        <dbReference type="ARBA" id="ARBA00022801"/>
    </source>
</evidence>
<comment type="caution">
    <text evidence="8">The sequence shown here is derived from an EMBL/GenBank/DDBJ whole genome shotgun (WGS) entry which is preliminary data.</text>
</comment>
<dbReference type="PANTHER" id="PTHR45708">
    <property type="entry name" value="ENDOCHITINASE"/>
    <property type="match status" value="1"/>
</dbReference>
<organism evidence="8 9">
    <name type="scientific">Phtheirospermum japonicum</name>
    <dbReference type="NCBI Taxonomy" id="374723"/>
    <lineage>
        <taxon>Eukaryota</taxon>
        <taxon>Viridiplantae</taxon>
        <taxon>Streptophyta</taxon>
        <taxon>Embryophyta</taxon>
        <taxon>Tracheophyta</taxon>
        <taxon>Spermatophyta</taxon>
        <taxon>Magnoliopsida</taxon>
        <taxon>eudicotyledons</taxon>
        <taxon>Gunneridae</taxon>
        <taxon>Pentapetalae</taxon>
        <taxon>asterids</taxon>
        <taxon>lamiids</taxon>
        <taxon>Lamiales</taxon>
        <taxon>Orobanchaceae</taxon>
        <taxon>Orobanchaceae incertae sedis</taxon>
        <taxon>Phtheirospermum</taxon>
    </lineage>
</organism>
<keyword evidence="4" id="KW-0146">Chitin degradation</keyword>
<proteinExistence type="predicted"/>
<sequence length="90" mass="10069">MSADNLIKSWRTWTTSKEVRAAKIFLGLMAAEDIASGYIPAGVLTSEIIPEIRKSSKYGGVMLWSKYWDEVNHDYSAAIFDSVTNCTKCE</sequence>
<accession>A0A830B9B3</accession>
<evidence type="ECO:0000256" key="5">
    <source>
        <dbReference type="ARBA" id="ARBA00023277"/>
    </source>
</evidence>
<dbReference type="PROSITE" id="PS51910">
    <property type="entry name" value="GH18_2"/>
    <property type="match status" value="1"/>
</dbReference>
<evidence type="ECO:0000256" key="1">
    <source>
        <dbReference type="ARBA" id="ARBA00000822"/>
    </source>
</evidence>
<dbReference type="Gene3D" id="3.20.20.80">
    <property type="entry name" value="Glycosidases"/>
    <property type="match status" value="1"/>
</dbReference>
<keyword evidence="6" id="KW-0624">Polysaccharide degradation</keyword>
<protein>
    <recommendedName>
        <fullName evidence="2">chitinase</fullName>
        <ecNumber evidence="2">3.2.1.14</ecNumber>
    </recommendedName>
</protein>
<evidence type="ECO:0000259" key="7">
    <source>
        <dbReference type="PROSITE" id="PS51910"/>
    </source>
</evidence>
<dbReference type="GO" id="GO:0008843">
    <property type="term" value="F:endochitinase activity"/>
    <property type="evidence" value="ECO:0007669"/>
    <property type="project" value="UniProtKB-EC"/>
</dbReference>
<evidence type="ECO:0000313" key="8">
    <source>
        <dbReference type="EMBL" id="GFP81053.1"/>
    </source>
</evidence>
<keyword evidence="9" id="KW-1185">Reference proteome</keyword>
<dbReference type="GO" id="GO:0005576">
    <property type="term" value="C:extracellular region"/>
    <property type="evidence" value="ECO:0007669"/>
    <property type="project" value="TreeGrafter"/>
</dbReference>
<dbReference type="Proteomes" id="UP000653305">
    <property type="component" value="Unassembled WGS sequence"/>
</dbReference>
<dbReference type="InterPro" id="IPR017853">
    <property type="entry name" value="GH"/>
</dbReference>
<gene>
    <name evidence="8" type="ORF">PHJA_000248600</name>
</gene>
<keyword evidence="3" id="KW-0378">Hydrolase</keyword>
<dbReference type="AlphaFoldDB" id="A0A830B9B3"/>
<dbReference type="EMBL" id="BMAC01000026">
    <property type="protein sequence ID" value="GFP81053.1"/>
    <property type="molecule type" value="Genomic_DNA"/>
</dbReference>
<reference evidence="8" key="1">
    <citation type="submission" date="2020-07" db="EMBL/GenBank/DDBJ databases">
        <title>Ethylene signaling mediates host invasion by parasitic plants.</title>
        <authorList>
            <person name="Yoshida S."/>
        </authorList>
    </citation>
    <scope>NUCLEOTIDE SEQUENCE</scope>
    <source>
        <strain evidence="8">Okayama</strain>
    </source>
</reference>